<evidence type="ECO:0008006" key="3">
    <source>
        <dbReference type="Google" id="ProtNLM"/>
    </source>
</evidence>
<dbReference type="KEGG" id="kol:Kole_0078"/>
<accession>C5CHV0</accession>
<gene>
    <name evidence="1" type="ordered locus">Kole_0078</name>
</gene>
<evidence type="ECO:0000313" key="1">
    <source>
        <dbReference type="EMBL" id="ACR78806.1"/>
    </source>
</evidence>
<dbReference type="HOGENOM" id="CLU_062607_0_0_0"/>
<dbReference type="eggNOG" id="ENOG5030VDG">
    <property type="taxonomic scope" value="Bacteria"/>
</dbReference>
<dbReference type="InterPro" id="IPR043519">
    <property type="entry name" value="NT_sf"/>
</dbReference>
<dbReference type="EMBL" id="CP001634">
    <property type="protein sequence ID" value="ACR78806.1"/>
    <property type="molecule type" value="Genomic_DNA"/>
</dbReference>
<reference evidence="1 2" key="1">
    <citation type="submission" date="2009-06" db="EMBL/GenBank/DDBJ databases">
        <title>Complete sequence of Thermotogales bacterium TBF 19.5.1.</title>
        <authorList>
            <consortium name="US DOE Joint Genome Institute"/>
            <person name="Lucas S."/>
            <person name="Copeland A."/>
            <person name="Lapidus A."/>
            <person name="Glavina del Rio T."/>
            <person name="Tice H."/>
            <person name="Bruce D."/>
            <person name="Goodwin L."/>
            <person name="Pitluck S."/>
            <person name="Chertkov O."/>
            <person name="Brettin T."/>
            <person name="Detter J.C."/>
            <person name="Han C."/>
            <person name="Schmutz J."/>
            <person name="Larimer F."/>
            <person name="Land M."/>
            <person name="Hauser L."/>
            <person name="Kyrpides N."/>
            <person name="Ovchinnikova G."/>
            <person name="Noll K."/>
        </authorList>
    </citation>
    <scope>NUCLEOTIDE SEQUENCE [LARGE SCALE GENOMIC DNA]</scope>
    <source>
        <strain evidence="2">ATCC BAA-1733 / DSM 21960 / TBF 19.5.1</strain>
    </source>
</reference>
<organism evidence="1 2">
    <name type="scientific">Kosmotoga olearia (strain ATCC BAA-1733 / DSM 21960 / TBF 19.5.1)</name>
    <dbReference type="NCBI Taxonomy" id="521045"/>
    <lineage>
        <taxon>Bacteria</taxon>
        <taxon>Thermotogati</taxon>
        <taxon>Thermotogota</taxon>
        <taxon>Thermotogae</taxon>
        <taxon>Kosmotogales</taxon>
        <taxon>Kosmotogaceae</taxon>
        <taxon>Kosmotoga</taxon>
    </lineage>
</organism>
<protein>
    <recommendedName>
        <fullName evidence="3">DNA polymerase beta domain protein region</fullName>
    </recommendedName>
</protein>
<dbReference type="RefSeq" id="WP_012744594.1">
    <property type="nucleotide sequence ID" value="NC_012785.1"/>
</dbReference>
<keyword evidence="2" id="KW-1185">Reference proteome</keyword>
<dbReference type="Gene3D" id="3.30.460.10">
    <property type="entry name" value="Beta Polymerase, domain 2"/>
    <property type="match status" value="1"/>
</dbReference>
<dbReference type="AlphaFoldDB" id="C5CHV0"/>
<evidence type="ECO:0000313" key="2">
    <source>
        <dbReference type="Proteomes" id="UP000002382"/>
    </source>
</evidence>
<dbReference type="Proteomes" id="UP000002382">
    <property type="component" value="Chromosome"/>
</dbReference>
<dbReference type="SUPFAM" id="SSF81301">
    <property type="entry name" value="Nucleotidyltransferase"/>
    <property type="match status" value="1"/>
</dbReference>
<sequence length="360" mass="42273">MVDYMRMAELFVDHIKREYPDDISIVAYYGSYAQGTQNHNSDFDLFFIPATERGFELSDCIILDGIGIDFFSISWDRAERIANFNENIVSVIADCKLLYVRSEEDKERLESLQDIIRSYQTPKKRKAMLDKAERVFNDTYRILHYLRNSKDISEQRTEVFHALTHILQSVALINQTYLKSGWGKNFKQVFSLPLQPEDLEKLVYQAINAKSKKEMLEALEKLCDRTAGLLKKEKEKFRSKNSFESVFKDFYEELRSTFLKIETACDNNQPEIAFCASAMLQDEVKYCLNKIGDRNIIERFSKLEPLRAFDPLNLKPLKSAAVRYEKELVELLGENNVPITRMDNLEEYRNYLKQRKYLVE</sequence>
<reference evidence="1 2" key="2">
    <citation type="journal article" date="2011" name="J. Bacteriol.">
        <title>Genome Sequence of Kosmotoga olearia Strain TBF 19.5.1, a Thermophilic Bacterium with a Wide Growth Temperature Range, Isolated from the Troll B Oil Platform in the North Sea.</title>
        <authorList>
            <person name="Swithers K.S."/>
            <person name="Dipippo J.L."/>
            <person name="Bruce D.C."/>
            <person name="Detter C."/>
            <person name="Tapia R."/>
            <person name="Han S."/>
            <person name="Goodwin L.A."/>
            <person name="Han J."/>
            <person name="Woyke T."/>
            <person name="Pitluck S."/>
            <person name="Pennacchio L."/>
            <person name="Nolan M."/>
            <person name="Mikhailova N."/>
            <person name="Land M.L."/>
            <person name="Nesbo C.L."/>
            <person name="Gogarten J.P."/>
            <person name="Noll K.M."/>
        </authorList>
    </citation>
    <scope>NUCLEOTIDE SEQUENCE [LARGE SCALE GENOMIC DNA]</scope>
    <source>
        <strain evidence="2">ATCC BAA-1733 / DSM 21960 / TBF 19.5.1</strain>
    </source>
</reference>
<name>C5CHV0_KOSOT</name>
<dbReference type="OrthoDB" id="9791330at2"/>
<proteinExistence type="predicted"/>